<keyword evidence="2" id="KW-1185">Reference proteome</keyword>
<dbReference type="Proteomes" id="UP001059844">
    <property type="component" value="Chromosome"/>
</dbReference>
<proteinExistence type="predicted"/>
<evidence type="ECO:0008006" key="3">
    <source>
        <dbReference type="Google" id="ProtNLM"/>
    </source>
</evidence>
<dbReference type="PROSITE" id="PS51257">
    <property type="entry name" value="PROKAR_LIPOPROTEIN"/>
    <property type="match status" value="1"/>
</dbReference>
<dbReference type="EMBL" id="CP101751">
    <property type="protein sequence ID" value="UUC45556.1"/>
    <property type="molecule type" value="Genomic_DNA"/>
</dbReference>
<evidence type="ECO:0000313" key="1">
    <source>
        <dbReference type="EMBL" id="UUC45556.1"/>
    </source>
</evidence>
<dbReference type="RefSeq" id="WP_256551249.1">
    <property type="nucleotide sequence ID" value="NZ_CP101751.1"/>
</dbReference>
<sequence>MKKITLTIVSFLFVLFTTVGCRVSKSITMLNAKTSMKLTEEQFLQKKNNEAMYLNLSNGQKSACEIIWKEEKDKLARVNSESNEEIAPVVYESEVKFRELLNSNQLVQYKKEHQDKLLRFFLSDKQLSEIKRIYIDKN</sequence>
<organism evidence="1 2">
    <name type="scientific">Flavobacterium cerinum</name>
    <dbReference type="NCBI Taxonomy" id="2502784"/>
    <lineage>
        <taxon>Bacteria</taxon>
        <taxon>Pseudomonadati</taxon>
        <taxon>Bacteroidota</taxon>
        <taxon>Flavobacteriia</taxon>
        <taxon>Flavobacteriales</taxon>
        <taxon>Flavobacteriaceae</taxon>
        <taxon>Flavobacterium</taxon>
    </lineage>
</organism>
<name>A0ABY5IRR3_9FLAO</name>
<protein>
    <recommendedName>
        <fullName evidence="3">Lipoprotein</fullName>
    </recommendedName>
</protein>
<reference evidence="1" key="1">
    <citation type="submission" date="2022-07" db="EMBL/GenBank/DDBJ databases">
        <title>Isolation, identification, and degradation of a PFOSA degrading strain from sewage treatment plant.</title>
        <authorList>
            <person name="Zhang L."/>
            <person name="Huo Y."/>
        </authorList>
    </citation>
    <scope>NUCLEOTIDE SEQUENCE</scope>
    <source>
        <strain evidence="1">C1</strain>
    </source>
</reference>
<accession>A0ABY5IRR3</accession>
<gene>
    <name evidence="1" type="ORF">NOX80_18290</name>
</gene>
<evidence type="ECO:0000313" key="2">
    <source>
        <dbReference type="Proteomes" id="UP001059844"/>
    </source>
</evidence>